<proteinExistence type="predicted"/>
<dbReference type="OrthoDB" id="2086691at2"/>
<dbReference type="EMBL" id="SDKC01000001">
    <property type="protein sequence ID" value="RXS76065.1"/>
    <property type="molecule type" value="Genomic_DNA"/>
</dbReference>
<comment type="caution">
    <text evidence="1">The sequence shown here is derived from an EMBL/GenBank/DDBJ whole genome shotgun (WGS) entry which is preliminary data.</text>
</comment>
<reference evidence="1 2" key="1">
    <citation type="submission" date="2019-01" db="EMBL/GenBank/DDBJ databases">
        <title>Blautia sp. nov. KGMB01111 isolated human feces.</title>
        <authorList>
            <person name="Park J.-E."/>
            <person name="Kim J.-S."/>
            <person name="Park S.-H."/>
        </authorList>
    </citation>
    <scope>NUCLEOTIDE SEQUENCE [LARGE SCALE GENOMIC DNA]</scope>
    <source>
        <strain evidence="1 2">KGMB01111</strain>
    </source>
</reference>
<dbReference type="Proteomes" id="UP000290106">
    <property type="component" value="Unassembled WGS sequence"/>
</dbReference>
<sequence>MSQYWNGEILAAPNLITVCVDESRASEISGRLYHCYSREPQSFENIVQLIRYMEEFYDNIRFPESSVVLREFRSEKQKIREKQEKSMEYRQLMEQSGTCATFHIYVKYRQSATWQGILAWKEGKREMEFRSVLELIIEMDAILGRK</sequence>
<keyword evidence="2" id="KW-1185">Reference proteome</keyword>
<evidence type="ECO:0000313" key="1">
    <source>
        <dbReference type="EMBL" id="RXS76065.1"/>
    </source>
</evidence>
<organism evidence="1 2">
    <name type="scientific">Blautia faecicola</name>
    <dbReference type="NCBI Taxonomy" id="2509240"/>
    <lineage>
        <taxon>Bacteria</taxon>
        <taxon>Bacillati</taxon>
        <taxon>Bacillota</taxon>
        <taxon>Clostridia</taxon>
        <taxon>Lachnospirales</taxon>
        <taxon>Lachnospiraceae</taxon>
        <taxon>Blautia</taxon>
    </lineage>
</organism>
<dbReference type="RefSeq" id="WP_129258578.1">
    <property type="nucleotide sequence ID" value="NZ_SDKC01000001.1"/>
</dbReference>
<accession>A0A4V1NS54</accession>
<gene>
    <name evidence="1" type="ORF">ETP43_13220</name>
</gene>
<evidence type="ECO:0000313" key="2">
    <source>
        <dbReference type="Proteomes" id="UP000290106"/>
    </source>
</evidence>
<dbReference type="AlphaFoldDB" id="A0A4V1NS54"/>
<protein>
    <submittedName>
        <fullName evidence="1">Uncharacterized protein</fullName>
    </submittedName>
</protein>
<name>A0A4V1NS54_9FIRM</name>